<accession>A0ABM9PRY7</accession>
<dbReference type="EMBL" id="CAXJRC010000045">
    <property type="protein sequence ID" value="CAL2108576.1"/>
    <property type="molecule type" value="Genomic_DNA"/>
</dbReference>
<comment type="caution">
    <text evidence="1">The sequence shown here is derived from an EMBL/GenBank/DDBJ whole genome shotgun (WGS) entry which is preliminary data.</text>
</comment>
<name>A0ABM9PRY7_9FLAO</name>
<evidence type="ECO:0000313" key="1">
    <source>
        <dbReference type="EMBL" id="CAL2108576.1"/>
    </source>
</evidence>
<reference evidence="1 2" key="1">
    <citation type="submission" date="2024-05" db="EMBL/GenBank/DDBJ databases">
        <authorList>
            <person name="Duchaud E."/>
        </authorList>
    </citation>
    <scope>NUCLEOTIDE SEQUENCE [LARGE SCALE GENOMIC DNA]</scope>
    <source>
        <strain evidence="1">Ena-SAMPLE-TAB-13-05-2024-13:56:06:370-140305</strain>
    </source>
</reference>
<gene>
    <name evidence="1" type="ORF">T190115A13A_80151</name>
</gene>
<proteinExistence type="predicted"/>
<sequence length="37" mass="4346">MNSLVNNLLSILNSIFNNKSVQPIMVRVENNKKRNRF</sequence>
<dbReference type="Proteomes" id="UP001497602">
    <property type="component" value="Unassembled WGS sequence"/>
</dbReference>
<evidence type="ECO:0000313" key="2">
    <source>
        <dbReference type="Proteomes" id="UP001497602"/>
    </source>
</evidence>
<protein>
    <submittedName>
        <fullName evidence="1">Uncharacterized protein</fullName>
    </submittedName>
</protein>
<keyword evidence="2" id="KW-1185">Reference proteome</keyword>
<organism evidence="1 2">
    <name type="scientific">Tenacibaculum vairaonense</name>
    <dbReference type="NCBI Taxonomy" id="3137860"/>
    <lineage>
        <taxon>Bacteria</taxon>
        <taxon>Pseudomonadati</taxon>
        <taxon>Bacteroidota</taxon>
        <taxon>Flavobacteriia</taxon>
        <taxon>Flavobacteriales</taxon>
        <taxon>Flavobacteriaceae</taxon>
        <taxon>Tenacibaculum</taxon>
    </lineage>
</organism>